<dbReference type="Gene3D" id="3.40.720.10">
    <property type="entry name" value="Alkaline Phosphatase, subunit A"/>
    <property type="match status" value="1"/>
</dbReference>
<feature type="domain" description="PA14" evidence="2">
    <location>
        <begin position="1029"/>
        <end position="1192"/>
    </location>
</feature>
<dbReference type="PANTHER" id="PTHR43751:SF3">
    <property type="entry name" value="SULFATASE N-TERMINAL DOMAIN-CONTAINING PROTEIN"/>
    <property type="match status" value="1"/>
</dbReference>
<dbReference type="OrthoDB" id="279611at2"/>
<dbReference type="SUPFAM" id="SSF56988">
    <property type="entry name" value="Anthrax protective antigen"/>
    <property type="match status" value="1"/>
</dbReference>
<dbReference type="RefSeq" id="WP_102715016.1">
    <property type="nucleotide sequence ID" value="NZ_PJKA01000013.1"/>
</dbReference>
<protein>
    <recommendedName>
        <fullName evidence="2">PA14 domain-containing protein</fullName>
    </recommendedName>
</protein>
<dbReference type="InterPro" id="IPR011658">
    <property type="entry name" value="PA14_dom"/>
</dbReference>
<feature type="chain" id="PRO_5014705382" description="PA14 domain-containing protein" evidence="1">
    <location>
        <begin position="23"/>
        <end position="1414"/>
    </location>
</feature>
<evidence type="ECO:0000256" key="1">
    <source>
        <dbReference type="SAM" id="SignalP"/>
    </source>
</evidence>
<feature type="signal peptide" evidence="1">
    <location>
        <begin position="1"/>
        <end position="22"/>
    </location>
</feature>
<proteinExistence type="predicted"/>
<dbReference type="PANTHER" id="PTHR43751">
    <property type="entry name" value="SULFATASE"/>
    <property type="match status" value="1"/>
</dbReference>
<accession>A0A2N8HAQ2</accession>
<dbReference type="InterPro" id="IPR013783">
    <property type="entry name" value="Ig-like_fold"/>
</dbReference>
<gene>
    <name evidence="3" type="ORF">CXU22_09815</name>
</gene>
<evidence type="ECO:0000259" key="2">
    <source>
        <dbReference type="PROSITE" id="PS51820"/>
    </source>
</evidence>
<dbReference type="Pfam" id="PF00884">
    <property type="entry name" value="Sulfatase"/>
    <property type="match status" value="1"/>
</dbReference>
<dbReference type="EMBL" id="PJKA01000013">
    <property type="protein sequence ID" value="PNC16941.1"/>
    <property type="molecule type" value="Genomic_DNA"/>
</dbReference>
<dbReference type="InterPro" id="IPR052701">
    <property type="entry name" value="GAG_Ulvan_Degrading_Sulfatases"/>
</dbReference>
<evidence type="ECO:0000313" key="3">
    <source>
        <dbReference type="EMBL" id="PNC16941.1"/>
    </source>
</evidence>
<dbReference type="Gene3D" id="2.60.40.10">
    <property type="entry name" value="Immunoglobulins"/>
    <property type="match status" value="1"/>
</dbReference>
<dbReference type="Proteomes" id="UP000236000">
    <property type="component" value="Unassembled WGS sequence"/>
</dbReference>
<evidence type="ECO:0000313" key="4">
    <source>
        <dbReference type="Proteomes" id="UP000236000"/>
    </source>
</evidence>
<dbReference type="PROSITE" id="PS51820">
    <property type="entry name" value="PA14"/>
    <property type="match status" value="1"/>
</dbReference>
<dbReference type="InterPro" id="IPR000917">
    <property type="entry name" value="Sulfatase_N"/>
</dbReference>
<comment type="caution">
    <text evidence="3">The sequence shown here is derived from an EMBL/GenBank/DDBJ whole genome shotgun (WGS) entry which is preliminary data.</text>
</comment>
<dbReference type="InterPro" id="IPR024361">
    <property type="entry name" value="BACON"/>
</dbReference>
<dbReference type="Pfam" id="PF13004">
    <property type="entry name" value="BACON"/>
    <property type="match status" value="1"/>
</dbReference>
<dbReference type="CDD" id="cd14948">
    <property type="entry name" value="BACON"/>
    <property type="match status" value="1"/>
</dbReference>
<keyword evidence="1" id="KW-0732">Signal</keyword>
<dbReference type="Pfam" id="PF07691">
    <property type="entry name" value="PA14"/>
    <property type="match status" value="1"/>
</dbReference>
<dbReference type="SMART" id="SM00758">
    <property type="entry name" value="PA14"/>
    <property type="match status" value="1"/>
</dbReference>
<dbReference type="SUPFAM" id="SSF53649">
    <property type="entry name" value="Alkaline phosphatase-like"/>
    <property type="match status" value="1"/>
</dbReference>
<organism evidence="3 4">
    <name type="scientific">Akkermansia muciniphila</name>
    <dbReference type="NCBI Taxonomy" id="239935"/>
    <lineage>
        <taxon>Bacteria</taxon>
        <taxon>Pseudomonadati</taxon>
        <taxon>Verrucomicrobiota</taxon>
        <taxon>Verrucomicrobiia</taxon>
        <taxon>Verrucomicrobiales</taxon>
        <taxon>Akkermansiaceae</taxon>
        <taxon>Akkermansia</taxon>
    </lineage>
</organism>
<dbReference type="InterPro" id="IPR037524">
    <property type="entry name" value="PA14/GLEYA"/>
</dbReference>
<reference evidence="3 4" key="1">
    <citation type="journal article" date="2017" name="BMC Genomics">
        <title>Genome sequencing of 39 Akkermansia muciniphila isolates reveals its population structure, genomic and functional diverisity, and global distribution in mammalian gut microbiotas.</title>
        <authorList>
            <person name="Guo X."/>
            <person name="Li S."/>
            <person name="Zhang J."/>
            <person name="Wu F."/>
            <person name="Li X."/>
            <person name="Wu D."/>
            <person name="Zhang M."/>
            <person name="Ou Z."/>
            <person name="Jie Z."/>
            <person name="Yan Q."/>
            <person name="Li P."/>
            <person name="Yi J."/>
            <person name="Peng Y."/>
        </authorList>
    </citation>
    <scope>NUCLEOTIDE SEQUENCE [LARGE SCALE GENOMIC DNA]</scope>
    <source>
        <strain evidence="3 4">GP24</strain>
    </source>
</reference>
<sequence length="1414" mass="150868">MSLPRLLSILVPSLMFLSPAQAADADYVWKGSVSPWSNVSNWSLNGGAPPAAPGPSSSAYTHWMVTNGTDSAGMTNIGGLGAGGRYLKGIRVAGINNQPGGKVQLFVLNSSSGVYLRVEAGGITVENTSTGGYNADFGIAQLRIAADQEWNVAEGRCFYVGLDEAAPSGGLYSLSSENDAPRRVTLTGSGAVRMGEGLLLNNISGLIGFVMNAGKGTPTLDLADRGMSNTVTVEDAARLEGMSLYQGALVTREKAAVTFSGTTAKASAQWNIGADTAFALEDSTLDLTEAGVDGNVTLSGTSGIAGENGALKQTILDDAQVTYTDRHVRAGEIQSVGSNVTITLNNSSLHFDGEIPAVNLVVQGNCTLGGSGAFSGTITYAPGGSLAVDGDISLPSSSLTLGRLHVSLLDGVPQSTAVQPENPSRQAQEYVVLFDSSFEDLIAAWPGRHTLGVQFKPEMTAAVTVKELPKGAVSWNYDAAAKLLTLETDVAVKPDMPAHVSGSRPNIIFVLVDDMGWGDLSVNWTQQDKNGRQVTRRNEFKTPTLDTMAAEGMQLRRHYSAAPVCAPARASLLLGVHQGHSRVVRNNTFDYPIENSHTLGTLLKGAGYHTAAIGKWGVGGGGQSGKALTGAPHMRGFDYFYGIIKHLAGHFHYLTQGSQDIYEYDDRAAAPAWTSVSSRVPATAYDTDLFGARAKQWIMEHHEKAPSQPFFLYLAFPAPHGCLSAPACAYPEGLGKTGGLQWEKKDGYEACNTAADGWTGVQGDFGPDTYIYPEHAVFGKTESRHATMIRRVDDVLKDMIQLLKELNLDDNTMIVFTSDNGPHNEGGSGNYGNGAQDPQYFMSYGMMDGIKRDCWEGGMRVPAVVRWPGVVSRGISLGASQFHDWMATFADVAGVPVPSRCDGVSLLPTLVGVPERQRTGVIYTEYAYGGSTPGYGDFLQAHRNRGRQQQQIVFADGFKGVRMGNAAPATDFEIYDTEKDPQEASNLASSRPDLQEKMKAQALRMRRSSPVTATNFDAGYIAPVTAPAGLRQGRLHWRAWNRAFDWVPDFRQLEEAPSATGATDALDVLNVKAGSSGQKGVELAGYLTVPATGEYKFYLRTDSNEGSKAFVHLHDMQLIDADYAYTPGTEASSNAREGVSSDVQPNAVQTVKLTAGVHPIRIGYVGNGAAPSLSLQWEGPETNGREAIPASAFSYEYVNPFNLDKTEEAVGAAAVHTALTVQTQMPWTASCDQPWVSVNPSSGSGTAVLDIAVEANGKQTERTAAVTVVCDGEQRTFTLNQSGKPAPTGYDKWKQDNFPDGTPDGQMTPDACPAGDGVTNLMKYATGLDPNKPCGSVTELTIREDAGKKYLVLSWPVNTEATDVTFSVESSADLKAWAEEGTVVPTGARSEFRDTVAVEESAPVRRFLRLKVVR</sequence>
<name>A0A2N8HAQ2_9BACT</name>
<dbReference type="InterPro" id="IPR017850">
    <property type="entry name" value="Alkaline_phosphatase_core_sf"/>
</dbReference>